<dbReference type="CDD" id="cd07721">
    <property type="entry name" value="yflN-like_MBL-fold"/>
    <property type="match status" value="1"/>
</dbReference>
<dbReference type="InterPro" id="IPR001279">
    <property type="entry name" value="Metallo-B-lactamas"/>
</dbReference>
<dbReference type="RefSeq" id="WP_388006418.1">
    <property type="nucleotide sequence ID" value="NZ_JBHUEE010000005.1"/>
</dbReference>
<feature type="domain" description="Metallo-beta-lactamase" evidence="1">
    <location>
        <begin position="17"/>
        <end position="226"/>
    </location>
</feature>
<evidence type="ECO:0000313" key="3">
    <source>
        <dbReference type="Proteomes" id="UP001597277"/>
    </source>
</evidence>
<gene>
    <name evidence="2" type="ORF">ACFSE6_10840</name>
</gene>
<sequence>MLDRDVAPGVHRLEHAHVNCYLVESETGALTVVDAGLPTLWPLLGRAIREIGHRPSDVAAVVLTHAHFDHLGVVWRLQARGVPVWVHAADRGLAGHPYRYAHENVRSVYPVRHPRSVPILARMVAAGALRVRGVTGLRSMADGDVLDVPGSPRVLLTPGHTDGHCALHLPDRDAVLTGDALVTLDPYTGQRGPRIVAGAATADSSAALDALDLLVETRAGTALPGHGLPWFEGLGPAVTAARDAGPS</sequence>
<name>A0ABW4L8I1_9MICO</name>
<dbReference type="EMBL" id="JBHUEE010000005">
    <property type="protein sequence ID" value="MFD1718334.1"/>
    <property type="molecule type" value="Genomic_DNA"/>
</dbReference>
<dbReference type="SMART" id="SM00849">
    <property type="entry name" value="Lactamase_B"/>
    <property type="match status" value="1"/>
</dbReference>
<dbReference type="InterPro" id="IPR036866">
    <property type="entry name" value="RibonucZ/Hydroxyglut_hydro"/>
</dbReference>
<dbReference type="Proteomes" id="UP001597277">
    <property type="component" value="Unassembled WGS sequence"/>
</dbReference>
<dbReference type="Pfam" id="PF00753">
    <property type="entry name" value="Lactamase_B"/>
    <property type="match status" value="1"/>
</dbReference>
<protein>
    <submittedName>
        <fullName evidence="2">MBL fold metallo-hydrolase</fullName>
    </submittedName>
</protein>
<dbReference type="PANTHER" id="PTHR42951:SF14">
    <property type="entry name" value="METALLO-BETA-LACTAMASE SUPERFAMILY PROTEIN"/>
    <property type="match status" value="1"/>
</dbReference>
<organism evidence="2 3">
    <name type="scientific">Georgenia deserti</name>
    <dbReference type="NCBI Taxonomy" id="2093781"/>
    <lineage>
        <taxon>Bacteria</taxon>
        <taxon>Bacillati</taxon>
        <taxon>Actinomycetota</taxon>
        <taxon>Actinomycetes</taxon>
        <taxon>Micrococcales</taxon>
        <taxon>Bogoriellaceae</taxon>
        <taxon>Georgenia</taxon>
    </lineage>
</organism>
<reference evidence="3" key="1">
    <citation type="journal article" date="2019" name="Int. J. Syst. Evol. Microbiol.">
        <title>The Global Catalogue of Microorganisms (GCM) 10K type strain sequencing project: providing services to taxonomists for standard genome sequencing and annotation.</title>
        <authorList>
            <consortium name="The Broad Institute Genomics Platform"/>
            <consortium name="The Broad Institute Genome Sequencing Center for Infectious Disease"/>
            <person name="Wu L."/>
            <person name="Ma J."/>
        </authorList>
    </citation>
    <scope>NUCLEOTIDE SEQUENCE [LARGE SCALE GENOMIC DNA]</scope>
    <source>
        <strain evidence="3">JCM 17130</strain>
    </source>
</reference>
<comment type="caution">
    <text evidence="2">The sequence shown here is derived from an EMBL/GenBank/DDBJ whole genome shotgun (WGS) entry which is preliminary data.</text>
</comment>
<evidence type="ECO:0000313" key="2">
    <source>
        <dbReference type="EMBL" id="MFD1718334.1"/>
    </source>
</evidence>
<dbReference type="Gene3D" id="3.60.15.10">
    <property type="entry name" value="Ribonuclease Z/Hydroxyacylglutathione hydrolase-like"/>
    <property type="match status" value="1"/>
</dbReference>
<dbReference type="SUPFAM" id="SSF56281">
    <property type="entry name" value="Metallo-hydrolase/oxidoreductase"/>
    <property type="match status" value="1"/>
</dbReference>
<keyword evidence="3" id="KW-1185">Reference proteome</keyword>
<proteinExistence type="predicted"/>
<dbReference type="PANTHER" id="PTHR42951">
    <property type="entry name" value="METALLO-BETA-LACTAMASE DOMAIN-CONTAINING"/>
    <property type="match status" value="1"/>
</dbReference>
<evidence type="ECO:0000259" key="1">
    <source>
        <dbReference type="SMART" id="SM00849"/>
    </source>
</evidence>
<accession>A0ABW4L8I1</accession>
<dbReference type="InterPro" id="IPR050855">
    <property type="entry name" value="NDM-1-like"/>
</dbReference>